<reference evidence="3" key="1">
    <citation type="journal article" date="2018" name="Genome Biol.">
        <title>SKESA: strategic k-mer extension for scrupulous assemblies.</title>
        <authorList>
            <person name="Souvorov A."/>
            <person name="Agarwala R."/>
            <person name="Lipman D.J."/>
        </authorList>
    </citation>
    <scope>NUCLEOTIDE SEQUENCE</scope>
    <source>
        <strain evidence="3">Salmonella enterica</strain>
    </source>
</reference>
<proteinExistence type="predicted"/>
<sequence>MIKLLKGAVIAKPPVKPQSLSEKEKRQREHDDVEHCCRYEADDWKHPDFSAVGGPHNWRNYITPQLKEAWSTFTDWQKKVIAHALNDAASHEEWD</sequence>
<comment type="caution">
    <text evidence="3">The sequence shown here is derived from an EMBL/GenBank/DDBJ whole genome shotgun (WGS) entry which is preliminary data.</text>
</comment>
<organism evidence="3">
    <name type="scientific">Salmonella montevideo</name>
    <dbReference type="NCBI Taxonomy" id="115981"/>
    <lineage>
        <taxon>Bacteria</taxon>
        <taxon>Pseudomonadati</taxon>
        <taxon>Pseudomonadota</taxon>
        <taxon>Gammaproteobacteria</taxon>
        <taxon>Enterobacterales</taxon>
        <taxon>Enterobacteriaceae</taxon>
        <taxon>Salmonella</taxon>
    </lineage>
</organism>
<evidence type="ECO:0000256" key="1">
    <source>
        <dbReference type="SAM" id="MobiDB-lite"/>
    </source>
</evidence>
<dbReference type="EMBL" id="DAAQTN010000009">
    <property type="protein sequence ID" value="HAE0807912.1"/>
    <property type="molecule type" value="Genomic_DNA"/>
</dbReference>
<gene>
    <name evidence="3" type="ORF">G2893_14890</name>
    <name evidence="2" type="ORF">G2898_05815</name>
</gene>
<dbReference type="AlphaFoldDB" id="A0A3V2EMT2"/>
<feature type="region of interest" description="Disordered" evidence="1">
    <location>
        <begin position="9"/>
        <end position="32"/>
    </location>
</feature>
<reference evidence="3" key="2">
    <citation type="submission" date="2019-04" db="EMBL/GenBank/DDBJ databases">
        <authorList>
            <consortium name="NCBI Pathogen Detection Project"/>
        </authorList>
    </citation>
    <scope>NUCLEOTIDE SEQUENCE</scope>
    <source>
        <strain evidence="3">Salmonella enterica</strain>
    </source>
</reference>
<evidence type="ECO:0000313" key="2">
    <source>
        <dbReference type="EMBL" id="HAE0783586.1"/>
    </source>
</evidence>
<name>A0A3V2EMT2_SALMO</name>
<accession>A0A3V2EMT2</accession>
<feature type="compositionally biased region" description="Basic and acidic residues" evidence="1">
    <location>
        <begin position="21"/>
        <end position="32"/>
    </location>
</feature>
<evidence type="ECO:0000313" key="3">
    <source>
        <dbReference type="EMBL" id="HAE0807912.1"/>
    </source>
</evidence>
<dbReference type="EMBL" id="DAAQTK010000009">
    <property type="protein sequence ID" value="HAE0783586.1"/>
    <property type="molecule type" value="Genomic_DNA"/>
</dbReference>
<protein>
    <submittedName>
        <fullName evidence="3">Uncharacterized protein</fullName>
    </submittedName>
</protein>